<dbReference type="Proteomes" id="UP000076865">
    <property type="component" value="Chromosome"/>
</dbReference>
<keyword evidence="3" id="KW-0186">Copper</keyword>
<dbReference type="InterPro" id="IPR008972">
    <property type="entry name" value="Cupredoxin"/>
</dbReference>
<dbReference type="InterPro" id="IPR034214">
    <property type="entry name" value="Ba3_CcO_II_C"/>
</dbReference>
<keyword evidence="7" id="KW-0812">Transmembrane</keyword>
<dbReference type="GO" id="GO:0016020">
    <property type="term" value="C:membrane"/>
    <property type="evidence" value="ECO:0007669"/>
    <property type="project" value="InterPro"/>
</dbReference>
<dbReference type="GO" id="GO:0004129">
    <property type="term" value="F:cytochrome-c oxidase activity"/>
    <property type="evidence" value="ECO:0007669"/>
    <property type="project" value="UniProtKB-EC"/>
</dbReference>
<evidence type="ECO:0000256" key="2">
    <source>
        <dbReference type="ARBA" id="ARBA00022723"/>
    </source>
</evidence>
<dbReference type="PANTHER" id="PTHR42838">
    <property type="entry name" value="CYTOCHROME C OXIDASE SUBUNIT II"/>
    <property type="match status" value="1"/>
</dbReference>
<proteinExistence type="predicted"/>
<evidence type="ECO:0000256" key="1">
    <source>
        <dbReference type="ARBA" id="ARBA00004196"/>
    </source>
</evidence>
<keyword evidence="2" id="KW-0479">Metal-binding</keyword>
<feature type="domain" description="Cytochrome oxidase subunit II copper A binding" evidence="8">
    <location>
        <begin position="64"/>
        <end position="158"/>
    </location>
</feature>
<evidence type="ECO:0000256" key="6">
    <source>
        <dbReference type="ARBA" id="ARBA00047816"/>
    </source>
</evidence>
<evidence type="ECO:0000256" key="3">
    <source>
        <dbReference type="ARBA" id="ARBA00023008"/>
    </source>
</evidence>
<dbReference type="KEGG" id="aamy:GFC30_1832"/>
<dbReference type="PANTHER" id="PTHR42838:SF2">
    <property type="entry name" value="NITROUS-OXIDE REDUCTASE"/>
    <property type="match status" value="1"/>
</dbReference>
<dbReference type="Gene3D" id="1.20.1070.10">
    <property type="entry name" value="Rhodopsin 7-helix transmembrane proteins"/>
    <property type="match status" value="1"/>
</dbReference>
<evidence type="ECO:0000259" key="8">
    <source>
        <dbReference type="PROSITE" id="PS50857"/>
    </source>
</evidence>
<dbReference type="Pfam" id="PF00116">
    <property type="entry name" value="COX2"/>
    <property type="match status" value="1"/>
</dbReference>
<reference evidence="9 10" key="1">
    <citation type="journal article" date="2006" name="Syst. Appl. Microbiol.">
        <title>Anoxybacillus amylolyticus sp. nov., a thermophilic amylase producing bacterium isolated from Mount Rittmann (Antarctica).</title>
        <authorList>
            <person name="Poli A."/>
            <person name="Esposito E."/>
            <person name="Lama L."/>
            <person name="Orlando P."/>
            <person name="Nicolaus G."/>
            <person name="de Appolonia F."/>
            <person name="Gambacorta A."/>
            <person name="Nicolaus B."/>
        </authorList>
    </citation>
    <scope>NUCLEOTIDE SEQUENCE [LARGE SCALE GENOMIC DNA]</scope>
    <source>
        <strain evidence="9 10">DSM 15939</strain>
    </source>
</reference>
<dbReference type="PATRIC" id="fig|294699.3.peg.1875"/>
<dbReference type="GO" id="GO:0030313">
    <property type="term" value="C:cell envelope"/>
    <property type="evidence" value="ECO:0007669"/>
    <property type="project" value="UniProtKB-SubCell"/>
</dbReference>
<evidence type="ECO:0000256" key="4">
    <source>
        <dbReference type="ARBA" id="ARBA00024688"/>
    </source>
</evidence>
<keyword evidence="7" id="KW-1133">Transmembrane helix</keyword>
<dbReference type="InterPro" id="IPR002429">
    <property type="entry name" value="CcO_II-like_C"/>
</dbReference>
<dbReference type="RefSeq" id="WP_066324553.1">
    <property type="nucleotide sequence ID" value="NZ_CP015438.1"/>
</dbReference>
<dbReference type="InterPro" id="IPR051403">
    <property type="entry name" value="NosZ/Cyto_c_oxidase_sub2"/>
</dbReference>
<comment type="function">
    <text evidence="4">Subunits I and II form the functional core of the enzyme complex. Electrons originating in cytochrome c are transferred via heme a and Cu(A) to the binuclear center formed by heme a3 and Cu(B).</text>
</comment>
<dbReference type="SUPFAM" id="SSF49503">
    <property type="entry name" value="Cupredoxins"/>
    <property type="match status" value="1"/>
</dbReference>
<keyword evidence="7" id="KW-0472">Membrane</keyword>
<accession>A0A160F3T5</accession>
<evidence type="ECO:0000256" key="5">
    <source>
        <dbReference type="ARBA" id="ARBA00031399"/>
    </source>
</evidence>
<organism evidence="9 10">
    <name type="scientific">Anoxybacteroides amylolyticum</name>
    <dbReference type="NCBI Taxonomy" id="294699"/>
    <lineage>
        <taxon>Bacteria</taxon>
        <taxon>Bacillati</taxon>
        <taxon>Bacillota</taxon>
        <taxon>Bacilli</taxon>
        <taxon>Bacillales</taxon>
        <taxon>Anoxybacillaceae</taxon>
        <taxon>Anoxybacteroides</taxon>
    </lineage>
</organism>
<evidence type="ECO:0000313" key="9">
    <source>
        <dbReference type="EMBL" id="ANB61027.1"/>
    </source>
</evidence>
<protein>
    <recommendedName>
        <fullName evidence="5">Cytochrome aa3 subunit 2</fullName>
    </recommendedName>
</protein>
<dbReference type="OrthoDB" id="9773456at2"/>
<dbReference type="PROSITE" id="PS50857">
    <property type="entry name" value="COX2_CUA"/>
    <property type="match status" value="1"/>
</dbReference>
<name>A0A160F3T5_9BACL</name>
<feature type="transmembrane region" description="Helical" evidence="7">
    <location>
        <begin position="9"/>
        <end position="31"/>
    </location>
</feature>
<dbReference type="GO" id="GO:0005507">
    <property type="term" value="F:copper ion binding"/>
    <property type="evidence" value="ECO:0007669"/>
    <property type="project" value="InterPro"/>
</dbReference>
<keyword evidence="10" id="KW-1185">Reference proteome</keyword>
<dbReference type="CDD" id="cd13913">
    <property type="entry name" value="ba3_CcO_II_C"/>
    <property type="match status" value="1"/>
</dbReference>
<sequence length="158" mass="17387">MHIHKYEKIWLVFGIGCLFVFLTIIGVSAFAKGNQPPSCLTTIDPEKVDQTPPFNKPGLVKTGDNEYQLNIVASAFAFTPAQVEIPKGAKVTINITTKDVIHGFEVAGTNINMMVEPGYVNSFTKTFDKTGEYTIVCNEYCGAGHHMMTGRIKVVDKQ</sequence>
<gene>
    <name evidence="9" type="ORF">GFC30_1832</name>
</gene>
<dbReference type="InterPro" id="IPR001505">
    <property type="entry name" value="Copper_CuA"/>
</dbReference>
<evidence type="ECO:0000313" key="10">
    <source>
        <dbReference type="Proteomes" id="UP000076865"/>
    </source>
</evidence>
<dbReference type="AlphaFoldDB" id="A0A160F3T5"/>
<comment type="subcellular location">
    <subcellularLocation>
        <location evidence="1">Cell envelope</location>
    </subcellularLocation>
</comment>
<comment type="catalytic activity">
    <reaction evidence="6">
        <text>4 Fe(II)-[cytochrome c] + O2 + 8 H(+)(in) = 4 Fe(III)-[cytochrome c] + 2 H2O + 4 H(+)(out)</text>
        <dbReference type="Rhea" id="RHEA:11436"/>
        <dbReference type="Rhea" id="RHEA-COMP:10350"/>
        <dbReference type="Rhea" id="RHEA-COMP:14399"/>
        <dbReference type="ChEBI" id="CHEBI:15377"/>
        <dbReference type="ChEBI" id="CHEBI:15378"/>
        <dbReference type="ChEBI" id="CHEBI:15379"/>
        <dbReference type="ChEBI" id="CHEBI:29033"/>
        <dbReference type="ChEBI" id="CHEBI:29034"/>
        <dbReference type="EC" id="7.1.1.9"/>
    </reaction>
</comment>
<dbReference type="PROSITE" id="PS00078">
    <property type="entry name" value="COX2"/>
    <property type="match status" value="1"/>
</dbReference>
<dbReference type="Gene3D" id="2.60.40.420">
    <property type="entry name" value="Cupredoxins - blue copper proteins"/>
    <property type="match status" value="1"/>
</dbReference>
<dbReference type="EMBL" id="CP015438">
    <property type="protein sequence ID" value="ANB61027.1"/>
    <property type="molecule type" value="Genomic_DNA"/>
</dbReference>
<evidence type="ECO:0000256" key="7">
    <source>
        <dbReference type="SAM" id="Phobius"/>
    </source>
</evidence>